<accession>A0A6V8NIB6</accession>
<dbReference type="Proteomes" id="UP000587586">
    <property type="component" value="Unassembled WGS sequence"/>
</dbReference>
<protein>
    <recommendedName>
        <fullName evidence="4">Lipoprotein</fullName>
    </recommendedName>
</protein>
<comment type="caution">
    <text evidence="2">The sequence shown here is derived from an EMBL/GenBank/DDBJ whole genome shotgun (WGS) entry which is preliminary data.</text>
</comment>
<organism evidence="2 3">
    <name type="scientific">Geomonas limicola</name>
    <dbReference type="NCBI Taxonomy" id="2740186"/>
    <lineage>
        <taxon>Bacteria</taxon>
        <taxon>Pseudomonadati</taxon>
        <taxon>Thermodesulfobacteriota</taxon>
        <taxon>Desulfuromonadia</taxon>
        <taxon>Geobacterales</taxon>
        <taxon>Geobacteraceae</taxon>
        <taxon>Geomonas</taxon>
    </lineage>
</organism>
<dbReference type="RefSeq" id="WP_183363278.1">
    <property type="nucleotide sequence ID" value="NZ_BLXZ01000011.1"/>
</dbReference>
<reference evidence="3" key="1">
    <citation type="submission" date="2020-06" db="EMBL/GenBank/DDBJ databases">
        <title>Draft genomic sequecing of Geomonas sp. Red745.</title>
        <authorList>
            <person name="Itoh H."/>
            <person name="Xu Z.X."/>
            <person name="Ushijima N."/>
            <person name="Masuda Y."/>
            <person name="Shiratori Y."/>
            <person name="Senoo K."/>
        </authorList>
    </citation>
    <scope>NUCLEOTIDE SEQUENCE [LARGE SCALE GENOMIC DNA]</scope>
    <source>
        <strain evidence="3">Red745</strain>
    </source>
</reference>
<dbReference type="PROSITE" id="PS51257">
    <property type="entry name" value="PROKAR_LIPOPROTEIN"/>
    <property type="match status" value="1"/>
</dbReference>
<feature type="region of interest" description="Disordered" evidence="1">
    <location>
        <begin position="21"/>
        <end position="83"/>
    </location>
</feature>
<name>A0A6V8NIB6_9BACT</name>
<evidence type="ECO:0008006" key="4">
    <source>
        <dbReference type="Google" id="ProtNLM"/>
    </source>
</evidence>
<evidence type="ECO:0000313" key="2">
    <source>
        <dbReference type="EMBL" id="GFO70669.1"/>
    </source>
</evidence>
<evidence type="ECO:0000256" key="1">
    <source>
        <dbReference type="SAM" id="MobiDB-lite"/>
    </source>
</evidence>
<proteinExistence type="predicted"/>
<sequence>MKKTLVVMLAIVAVAAAGCKKKEEAPKANAPEAAAPGQMPAAPGQMPGAPSQMPAAAPGGGDPHAGLKPQEIKSGAGHKGKVTETMDSGGYTYVQVEENGQKVWVAVMQTKVKVGDTVEFPDSPPMINFQSKTLKRTFEKIIFAPGIKVN</sequence>
<gene>
    <name evidence="2" type="ORF">GMLC_42480</name>
</gene>
<feature type="compositionally biased region" description="Low complexity" evidence="1">
    <location>
        <begin position="27"/>
        <end position="57"/>
    </location>
</feature>
<evidence type="ECO:0000313" key="3">
    <source>
        <dbReference type="Proteomes" id="UP000587586"/>
    </source>
</evidence>
<dbReference type="AlphaFoldDB" id="A0A6V8NIB6"/>
<keyword evidence="3" id="KW-1185">Reference proteome</keyword>
<dbReference type="EMBL" id="BLXZ01000011">
    <property type="protein sequence ID" value="GFO70669.1"/>
    <property type="molecule type" value="Genomic_DNA"/>
</dbReference>